<organism evidence="1 2">
    <name type="scientific">Austropuccinia psidii MF-1</name>
    <dbReference type="NCBI Taxonomy" id="1389203"/>
    <lineage>
        <taxon>Eukaryota</taxon>
        <taxon>Fungi</taxon>
        <taxon>Dikarya</taxon>
        <taxon>Basidiomycota</taxon>
        <taxon>Pucciniomycotina</taxon>
        <taxon>Pucciniomycetes</taxon>
        <taxon>Pucciniales</taxon>
        <taxon>Sphaerophragmiaceae</taxon>
        <taxon>Austropuccinia</taxon>
    </lineage>
</organism>
<sequence length="113" mass="12797">MKTIKKNNFDQSEAVLPQDFIDPPLRFNQVPIKGATHRKKFNNVENSQISFPSNFGNIHPGILIEGNSGENKSYPNMENIDPTLIREVLDLEETIETPIGGNNQNQVKDIFFV</sequence>
<evidence type="ECO:0000313" key="1">
    <source>
        <dbReference type="EMBL" id="MBW0582691.1"/>
    </source>
</evidence>
<reference evidence="1" key="1">
    <citation type="submission" date="2021-03" db="EMBL/GenBank/DDBJ databases">
        <title>Draft genome sequence of rust myrtle Austropuccinia psidii MF-1, a brazilian biotype.</title>
        <authorList>
            <person name="Quecine M.C."/>
            <person name="Pachon D.M.R."/>
            <person name="Bonatelli M.L."/>
            <person name="Correr F.H."/>
            <person name="Franceschini L.M."/>
            <person name="Leite T.F."/>
            <person name="Margarido G.R.A."/>
            <person name="Almeida C.A."/>
            <person name="Ferrarezi J.A."/>
            <person name="Labate C.A."/>
        </authorList>
    </citation>
    <scope>NUCLEOTIDE SEQUENCE</scope>
    <source>
        <strain evidence="1">MF-1</strain>
    </source>
</reference>
<gene>
    <name evidence="1" type="ORF">O181_122406</name>
</gene>
<keyword evidence="2" id="KW-1185">Reference proteome</keyword>
<dbReference type="Proteomes" id="UP000765509">
    <property type="component" value="Unassembled WGS sequence"/>
</dbReference>
<dbReference type="EMBL" id="AVOT02113151">
    <property type="protein sequence ID" value="MBW0582691.1"/>
    <property type="molecule type" value="Genomic_DNA"/>
</dbReference>
<name>A0A9Q3KLF9_9BASI</name>
<proteinExistence type="predicted"/>
<accession>A0A9Q3KLF9</accession>
<comment type="caution">
    <text evidence="1">The sequence shown here is derived from an EMBL/GenBank/DDBJ whole genome shotgun (WGS) entry which is preliminary data.</text>
</comment>
<dbReference type="AlphaFoldDB" id="A0A9Q3KLF9"/>
<evidence type="ECO:0000313" key="2">
    <source>
        <dbReference type="Proteomes" id="UP000765509"/>
    </source>
</evidence>
<protein>
    <submittedName>
        <fullName evidence="1">Uncharacterized protein</fullName>
    </submittedName>
</protein>